<name>A0A7J3QCZ7_9CREN</name>
<evidence type="ECO:0000313" key="1">
    <source>
        <dbReference type="EMBL" id="HGV66259.1"/>
    </source>
</evidence>
<proteinExistence type="predicted"/>
<organism evidence="1">
    <name type="scientific">Ignisphaera aggregans</name>
    <dbReference type="NCBI Taxonomy" id="334771"/>
    <lineage>
        <taxon>Archaea</taxon>
        <taxon>Thermoproteota</taxon>
        <taxon>Thermoprotei</taxon>
        <taxon>Desulfurococcales</taxon>
        <taxon>Desulfurococcaceae</taxon>
        <taxon>Ignisphaera</taxon>
    </lineage>
</organism>
<comment type="caution">
    <text evidence="1">The sequence shown here is derived from an EMBL/GenBank/DDBJ whole genome shotgun (WGS) entry which is preliminary data.</text>
</comment>
<accession>A0A7J3QCZ7</accession>
<dbReference type="AlphaFoldDB" id="A0A7J3QCZ7"/>
<protein>
    <submittedName>
        <fullName evidence="1">Uncharacterized protein</fullName>
    </submittedName>
</protein>
<sequence>MDRCPQCNLKNIDIYRFQLPFELPIPIAIAMSRSIRSDLERLFKNYSAIELHICKNCGYTEIRFIAREAS</sequence>
<dbReference type="EMBL" id="DTET01000013">
    <property type="protein sequence ID" value="HGV66259.1"/>
    <property type="molecule type" value="Genomic_DNA"/>
</dbReference>
<reference evidence="1" key="1">
    <citation type="journal article" date="2020" name="mSystems">
        <title>Genome- and Community-Level Interaction Insights into Carbon Utilization and Element Cycling Functions of Hydrothermarchaeota in Hydrothermal Sediment.</title>
        <authorList>
            <person name="Zhou Z."/>
            <person name="Liu Y."/>
            <person name="Xu W."/>
            <person name="Pan J."/>
            <person name="Luo Z.H."/>
            <person name="Li M."/>
        </authorList>
    </citation>
    <scope>NUCLEOTIDE SEQUENCE [LARGE SCALE GENOMIC DNA]</scope>
    <source>
        <strain evidence="1">SpSt-721</strain>
    </source>
</reference>
<gene>
    <name evidence="1" type="ORF">ENV02_00380</name>
</gene>